<dbReference type="Proteomes" id="UP000037035">
    <property type="component" value="Unassembled WGS sequence"/>
</dbReference>
<organism evidence="1 2">
    <name type="scientific">Puccinia sorghi</name>
    <dbReference type="NCBI Taxonomy" id="27349"/>
    <lineage>
        <taxon>Eukaryota</taxon>
        <taxon>Fungi</taxon>
        <taxon>Dikarya</taxon>
        <taxon>Basidiomycota</taxon>
        <taxon>Pucciniomycotina</taxon>
        <taxon>Pucciniomycetes</taxon>
        <taxon>Pucciniales</taxon>
        <taxon>Pucciniaceae</taxon>
        <taxon>Puccinia</taxon>
    </lineage>
</organism>
<keyword evidence="2" id="KW-1185">Reference proteome</keyword>
<sequence>MDLRWLSDELRGDLEKEPLGRGEPLSSRYMI</sequence>
<gene>
    <name evidence="1" type="ORF">VP01_269g5</name>
</gene>
<dbReference type="VEuPathDB" id="FungiDB:VP01_269g5"/>
<dbReference type="EMBL" id="LAVV01007612">
    <property type="protein sequence ID" value="KNZ55375.1"/>
    <property type="molecule type" value="Genomic_DNA"/>
</dbReference>
<protein>
    <submittedName>
        <fullName evidence="1">Uncharacterized protein</fullName>
    </submittedName>
</protein>
<accession>A0A0L6V5I4</accession>
<proteinExistence type="predicted"/>
<evidence type="ECO:0000313" key="1">
    <source>
        <dbReference type="EMBL" id="KNZ55375.1"/>
    </source>
</evidence>
<comment type="caution">
    <text evidence="1">The sequence shown here is derived from an EMBL/GenBank/DDBJ whole genome shotgun (WGS) entry which is preliminary data.</text>
</comment>
<evidence type="ECO:0000313" key="2">
    <source>
        <dbReference type="Proteomes" id="UP000037035"/>
    </source>
</evidence>
<dbReference type="AlphaFoldDB" id="A0A0L6V5I4"/>
<name>A0A0L6V5I4_9BASI</name>
<reference evidence="1 2" key="1">
    <citation type="submission" date="2015-08" db="EMBL/GenBank/DDBJ databases">
        <title>Next Generation Sequencing and Analysis of the Genome of Puccinia sorghi L Schw, the Causal Agent of Maize Common Rust.</title>
        <authorList>
            <person name="Rochi L."/>
            <person name="Burguener G."/>
            <person name="Darino M."/>
            <person name="Turjanski A."/>
            <person name="Kreff E."/>
            <person name="Dieguez M.J."/>
            <person name="Sacco F."/>
        </authorList>
    </citation>
    <scope>NUCLEOTIDE SEQUENCE [LARGE SCALE GENOMIC DNA]</scope>
    <source>
        <strain evidence="1 2">RO10H11247</strain>
    </source>
</reference>